<dbReference type="PROSITE" id="PS51318">
    <property type="entry name" value="TAT"/>
    <property type="match status" value="1"/>
</dbReference>
<accession>A0AAD5DIN1</accession>
<dbReference type="InterPro" id="IPR001179">
    <property type="entry name" value="PPIase_FKBP_dom"/>
</dbReference>
<dbReference type="Pfam" id="PF00254">
    <property type="entry name" value="FKBP_C"/>
    <property type="match status" value="1"/>
</dbReference>
<evidence type="ECO:0000313" key="4">
    <source>
        <dbReference type="Proteomes" id="UP001205105"/>
    </source>
</evidence>
<evidence type="ECO:0000256" key="1">
    <source>
        <dbReference type="PROSITE-ProRule" id="PRU00277"/>
    </source>
</evidence>
<dbReference type="Proteomes" id="UP001205105">
    <property type="component" value="Unassembled WGS sequence"/>
</dbReference>
<dbReference type="InterPro" id="IPR006311">
    <property type="entry name" value="TAT_signal"/>
</dbReference>
<feature type="domain" description="PPIase FKBP-type" evidence="2">
    <location>
        <begin position="97"/>
        <end position="219"/>
    </location>
</feature>
<dbReference type="SUPFAM" id="SSF54534">
    <property type="entry name" value="FKBP-like"/>
    <property type="match status" value="1"/>
</dbReference>
<dbReference type="PANTHER" id="PTHR47717">
    <property type="entry name" value="PEPTIDYL-PROLYL CIS-TRANS ISOMERASE FKBP19, CHLOROPLASTIC"/>
    <property type="match status" value="1"/>
</dbReference>
<dbReference type="EC" id="5.2.1.8" evidence="1"/>
<dbReference type="EMBL" id="JADXDR010000128">
    <property type="protein sequence ID" value="KAI7838392.1"/>
    <property type="molecule type" value="Genomic_DNA"/>
</dbReference>
<keyword evidence="1" id="KW-0413">Isomerase</keyword>
<evidence type="ECO:0000313" key="3">
    <source>
        <dbReference type="EMBL" id="KAI7838392.1"/>
    </source>
</evidence>
<keyword evidence="4" id="KW-1185">Reference proteome</keyword>
<sequence>MLSAAPNGSLLAAAAKPAAPPARRSSQRHVCRASSADRCSDTLQRRQALAALVAVTAAAIGSGATQPAAAASDFVQTASGLLIQDITVGQGAQPKPGDKVVVHWAGRTKNYQAKRIDNTSLRDEPFEFFLGANTVIPAFEEAVAGMRVGGVRRIEVLGEIPELSYPRDRSQRFNGSKYRYGPQPADFDGQRALDFVLDNNTLSDTNRTLLFDIKLLAVRPQ</sequence>
<dbReference type="InterPro" id="IPR044208">
    <property type="entry name" value="FKBP19-like"/>
</dbReference>
<reference evidence="3" key="1">
    <citation type="submission" date="2020-11" db="EMBL/GenBank/DDBJ databases">
        <title>Chlorella ohadii genome sequencing and assembly.</title>
        <authorList>
            <person name="Murik O."/>
            <person name="Treves H."/>
            <person name="Kedem I."/>
            <person name="Shotland Y."/>
            <person name="Kaplan A."/>
        </authorList>
    </citation>
    <scope>NUCLEOTIDE SEQUENCE</scope>
    <source>
        <strain evidence="3">1</strain>
    </source>
</reference>
<dbReference type="PROSITE" id="PS50059">
    <property type="entry name" value="FKBP_PPIASE"/>
    <property type="match status" value="1"/>
</dbReference>
<proteinExistence type="predicted"/>
<dbReference type="GO" id="GO:0009579">
    <property type="term" value="C:thylakoid"/>
    <property type="evidence" value="ECO:0007669"/>
    <property type="project" value="TreeGrafter"/>
</dbReference>
<dbReference type="Gene3D" id="3.10.50.40">
    <property type="match status" value="1"/>
</dbReference>
<keyword evidence="1" id="KW-0697">Rotamase</keyword>
<dbReference type="GO" id="GO:0009507">
    <property type="term" value="C:chloroplast"/>
    <property type="evidence" value="ECO:0007669"/>
    <property type="project" value="TreeGrafter"/>
</dbReference>
<dbReference type="InterPro" id="IPR046357">
    <property type="entry name" value="PPIase_dom_sf"/>
</dbReference>
<dbReference type="AlphaFoldDB" id="A0AAD5DIN1"/>
<gene>
    <name evidence="3" type="ORF">COHA_007849</name>
</gene>
<dbReference type="PANTHER" id="PTHR47717:SF1">
    <property type="entry name" value="PEPTIDYL-PROLYL CIS-TRANS ISOMERASE FKBP19, CHLOROPLASTIC"/>
    <property type="match status" value="1"/>
</dbReference>
<protein>
    <recommendedName>
        <fullName evidence="1">peptidylprolyl isomerase</fullName>
        <ecNumber evidence="1">5.2.1.8</ecNumber>
    </recommendedName>
</protein>
<name>A0AAD5DIN1_9CHLO</name>
<dbReference type="GO" id="GO:0003755">
    <property type="term" value="F:peptidyl-prolyl cis-trans isomerase activity"/>
    <property type="evidence" value="ECO:0007669"/>
    <property type="project" value="UniProtKB-KW"/>
</dbReference>
<evidence type="ECO:0000259" key="2">
    <source>
        <dbReference type="PROSITE" id="PS50059"/>
    </source>
</evidence>
<comment type="catalytic activity">
    <reaction evidence="1">
        <text>[protein]-peptidylproline (omega=180) = [protein]-peptidylproline (omega=0)</text>
        <dbReference type="Rhea" id="RHEA:16237"/>
        <dbReference type="Rhea" id="RHEA-COMP:10747"/>
        <dbReference type="Rhea" id="RHEA-COMP:10748"/>
        <dbReference type="ChEBI" id="CHEBI:83833"/>
        <dbReference type="ChEBI" id="CHEBI:83834"/>
        <dbReference type="EC" id="5.2.1.8"/>
    </reaction>
</comment>
<organism evidence="3 4">
    <name type="scientific">Chlorella ohadii</name>
    <dbReference type="NCBI Taxonomy" id="2649997"/>
    <lineage>
        <taxon>Eukaryota</taxon>
        <taxon>Viridiplantae</taxon>
        <taxon>Chlorophyta</taxon>
        <taxon>core chlorophytes</taxon>
        <taxon>Trebouxiophyceae</taxon>
        <taxon>Chlorellales</taxon>
        <taxon>Chlorellaceae</taxon>
        <taxon>Chlorella clade</taxon>
        <taxon>Chlorella</taxon>
    </lineage>
</organism>
<comment type="caution">
    <text evidence="3">The sequence shown here is derived from an EMBL/GenBank/DDBJ whole genome shotgun (WGS) entry which is preliminary data.</text>
</comment>